<dbReference type="Pfam" id="PF20236">
    <property type="entry name" value="DUF6593"/>
    <property type="match status" value="1"/>
</dbReference>
<keyword evidence="3" id="KW-1185">Reference proteome</keyword>
<reference evidence="2" key="1">
    <citation type="submission" date="2014-09" db="EMBL/GenBank/DDBJ databases">
        <title>Genome sequence of the luminous mushroom Mycena chlorophos for searching fungal bioluminescence genes.</title>
        <authorList>
            <person name="Tanaka Y."/>
            <person name="Kasuga D."/>
            <person name="Oba Y."/>
            <person name="Hase S."/>
            <person name="Sato K."/>
            <person name="Oba Y."/>
            <person name="Sakakibara Y."/>
        </authorList>
    </citation>
    <scope>NUCLEOTIDE SEQUENCE</scope>
</reference>
<evidence type="ECO:0000313" key="3">
    <source>
        <dbReference type="Proteomes" id="UP000815677"/>
    </source>
</evidence>
<protein>
    <recommendedName>
        <fullName evidence="1">DUF6593 domain-containing protein</fullName>
    </recommendedName>
</protein>
<sequence length="215" mass="24528">MAQLSWRPPSPTPSALMPPSYEIAQVPTETVVYMFSPQESNIMLLLPPADSPDTRPRYHISISFNMWNPLSFITTVRKGATDSAPIVAEFDMGISTLPGTVSMGGITKFLKEVLIEREWTKFHWKFRQDARQHIYWERTTNEPGLYHCFVNGIKLASYQGATVKRRPKASPLTVHPKGQPYFDDIVVSLLILERRRFRPPAPRSGGLLEQNAWWS</sequence>
<organism evidence="2 3">
    <name type="scientific">Mycena chlorophos</name>
    <name type="common">Agaric fungus</name>
    <name type="synonym">Agaricus chlorophos</name>
    <dbReference type="NCBI Taxonomy" id="658473"/>
    <lineage>
        <taxon>Eukaryota</taxon>
        <taxon>Fungi</taxon>
        <taxon>Dikarya</taxon>
        <taxon>Basidiomycota</taxon>
        <taxon>Agaricomycotina</taxon>
        <taxon>Agaricomycetes</taxon>
        <taxon>Agaricomycetidae</taxon>
        <taxon>Agaricales</taxon>
        <taxon>Marasmiineae</taxon>
        <taxon>Mycenaceae</taxon>
        <taxon>Mycena</taxon>
    </lineage>
</organism>
<dbReference type="EMBL" id="DF849025">
    <property type="protein sequence ID" value="GAT55470.1"/>
    <property type="molecule type" value="Genomic_DNA"/>
</dbReference>
<dbReference type="InterPro" id="IPR046528">
    <property type="entry name" value="DUF6593"/>
</dbReference>
<evidence type="ECO:0000313" key="2">
    <source>
        <dbReference type="EMBL" id="GAT55470.1"/>
    </source>
</evidence>
<evidence type="ECO:0000259" key="1">
    <source>
        <dbReference type="Pfam" id="PF20236"/>
    </source>
</evidence>
<name>A0ABQ0LWM9_MYCCL</name>
<dbReference type="Proteomes" id="UP000815677">
    <property type="component" value="Unassembled WGS sequence"/>
</dbReference>
<accession>A0ABQ0LWM9</accession>
<gene>
    <name evidence="2" type="ORF">MCHLO_12237</name>
</gene>
<proteinExistence type="predicted"/>
<feature type="domain" description="DUF6593" evidence="1">
    <location>
        <begin position="53"/>
        <end position="196"/>
    </location>
</feature>